<evidence type="ECO:0000256" key="1">
    <source>
        <dbReference type="ARBA" id="ARBA00004123"/>
    </source>
</evidence>
<organism evidence="8 9">
    <name type="scientific">Acanthoscelides obtectus</name>
    <name type="common">Bean weevil</name>
    <name type="synonym">Bruchus obtectus</name>
    <dbReference type="NCBI Taxonomy" id="200917"/>
    <lineage>
        <taxon>Eukaryota</taxon>
        <taxon>Metazoa</taxon>
        <taxon>Ecdysozoa</taxon>
        <taxon>Arthropoda</taxon>
        <taxon>Hexapoda</taxon>
        <taxon>Insecta</taxon>
        <taxon>Pterygota</taxon>
        <taxon>Neoptera</taxon>
        <taxon>Endopterygota</taxon>
        <taxon>Coleoptera</taxon>
        <taxon>Polyphaga</taxon>
        <taxon>Cucujiformia</taxon>
        <taxon>Chrysomeloidea</taxon>
        <taxon>Chrysomelidae</taxon>
        <taxon>Bruchinae</taxon>
        <taxon>Bruchini</taxon>
        <taxon>Acanthoscelides</taxon>
    </lineage>
</organism>
<evidence type="ECO:0000313" key="9">
    <source>
        <dbReference type="Proteomes" id="UP001152888"/>
    </source>
</evidence>
<keyword evidence="6" id="KW-0732">Signal</keyword>
<protein>
    <recommendedName>
        <fullName evidence="7">Pru domain-containing protein</fullName>
    </recommendedName>
</protein>
<dbReference type="InterPro" id="IPR038633">
    <property type="entry name" value="Rpn13/ADRM1_Pru_sf"/>
</dbReference>
<dbReference type="GO" id="GO:0005737">
    <property type="term" value="C:cytoplasm"/>
    <property type="evidence" value="ECO:0007669"/>
    <property type="project" value="UniProtKB-SubCell"/>
</dbReference>
<gene>
    <name evidence="8" type="ORF">ACAOBT_LOCUS11937</name>
</gene>
<dbReference type="GO" id="GO:0008541">
    <property type="term" value="C:proteasome regulatory particle, lid subcomplex"/>
    <property type="evidence" value="ECO:0007669"/>
    <property type="project" value="TreeGrafter"/>
</dbReference>
<evidence type="ECO:0000256" key="5">
    <source>
        <dbReference type="ARBA" id="ARBA00023242"/>
    </source>
</evidence>
<comment type="caution">
    <text evidence="8">The sequence shown here is derived from an EMBL/GenBank/DDBJ whole genome shotgun (WGS) entry which is preliminary data.</text>
</comment>
<keyword evidence="3" id="KW-0963">Cytoplasm</keyword>
<dbReference type="Gene3D" id="2.30.29.70">
    <property type="entry name" value="Proteasomal ubiquitin receptor Rpn13/ADRM1"/>
    <property type="match status" value="1"/>
</dbReference>
<dbReference type="GO" id="GO:0005634">
    <property type="term" value="C:nucleus"/>
    <property type="evidence" value="ECO:0007669"/>
    <property type="project" value="UniProtKB-SubCell"/>
</dbReference>
<dbReference type="GO" id="GO:0070628">
    <property type="term" value="F:proteasome binding"/>
    <property type="evidence" value="ECO:0007669"/>
    <property type="project" value="TreeGrafter"/>
</dbReference>
<keyword evidence="4" id="KW-0647">Proteasome</keyword>
<evidence type="ECO:0000259" key="7">
    <source>
        <dbReference type="PROSITE" id="PS51917"/>
    </source>
</evidence>
<keyword evidence="9" id="KW-1185">Reference proteome</keyword>
<dbReference type="EMBL" id="CAKOFQ010006843">
    <property type="protein sequence ID" value="CAH1976085.1"/>
    <property type="molecule type" value="Genomic_DNA"/>
</dbReference>
<feature type="domain" description="Pru" evidence="7">
    <location>
        <begin position="135"/>
        <end position="206"/>
    </location>
</feature>
<evidence type="ECO:0000256" key="6">
    <source>
        <dbReference type="SAM" id="SignalP"/>
    </source>
</evidence>
<dbReference type="Pfam" id="PF04683">
    <property type="entry name" value="Rpn13_ADRM1_Pru"/>
    <property type="match status" value="1"/>
</dbReference>
<dbReference type="InterPro" id="IPR006773">
    <property type="entry name" value="Rpn13/ADRM1"/>
</dbReference>
<dbReference type="PROSITE" id="PS51917">
    <property type="entry name" value="PRU"/>
    <property type="match status" value="1"/>
</dbReference>
<keyword evidence="5" id="KW-0539">Nucleus</keyword>
<feature type="signal peptide" evidence="6">
    <location>
        <begin position="1"/>
        <end position="23"/>
    </location>
</feature>
<dbReference type="Proteomes" id="UP001152888">
    <property type="component" value="Unassembled WGS sequence"/>
</dbReference>
<evidence type="ECO:0000313" key="8">
    <source>
        <dbReference type="EMBL" id="CAH1976085.1"/>
    </source>
</evidence>
<name>A0A9P0KQ49_ACAOB</name>
<evidence type="ECO:0000256" key="4">
    <source>
        <dbReference type="ARBA" id="ARBA00022942"/>
    </source>
</evidence>
<dbReference type="OrthoDB" id="340431at2759"/>
<dbReference type="PANTHER" id="PTHR12225">
    <property type="entry name" value="ADHESION REGULATING MOLECULE 1 110 KDA CELL MEMBRANE GLYCOPROTEIN"/>
    <property type="match status" value="1"/>
</dbReference>
<dbReference type="PANTHER" id="PTHR12225:SF0">
    <property type="entry name" value="PROTEASOMAL UBIQUITIN RECEPTOR ADRM1"/>
    <property type="match status" value="1"/>
</dbReference>
<accession>A0A9P0KQ49</accession>
<proteinExistence type="predicted"/>
<evidence type="ECO:0000256" key="3">
    <source>
        <dbReference type="ARBA" id="ARBA00022490"/>
    </source>
</evidence>
<feature type="chain" id="PRO_5040452923" description="Pru domain-containing protein" evidence="6">
    <location>
        <begin position="24"/>
        <end position="206"/>
    </location>
</feature>
<sequence>MPSYYSTFSWWWFRILKVYSVICDNYDGAKTNLKLALTLTLTRTGANHQQLYKTLEPSCGTRITQMSHWKAARDSTVTHVNVSQQSHVCQFFHNHNPKNKKRLFIWIFTKRGKKANMPAGTALFGSATAGPGSTGGNKHLIEVRAGKMNLRGRMVYPDKRKGLLYVYQSEDSLMHFCWQDRTTGMNRVFIHLDVLWQQGHYHYTFP</sequence>
<evidence type="ECO:0000256" key="2">
    <source>
        <dbReference type="ARBA" id="ARBA00004496"/>
    </source>
</evidence>
<dbReference type="GO" id="GO:0061133">
    <property type="term" value="F:endopeptidase activator activity"/>
    <property type="evidence" value="ECO:0007669"/>
    <property type="project" value="TreeGrafter"/>
</dbReference>
<reference evidence="8" key="1">
    <citation type="submission" date="2022-03" db="EMBL/GenBank/DDBJ databases">
        <authorList>
            <person name="Sayadi A."/>
        </authorList>
    </citation>
    <scope>NUCLEOTIDE SEQUENCE</scope>
</reference>
<dbReference type="AlphaFoldDB" id="A0A9P0KQ49"/>
<dbReference type="InterPro" id="IPR044868">
    <property type="entry name" value="Rpn13/ADRM1_Pru"/>
</dbReference>
<comment type="subcellular location">
    <subcellularLocation>
        <location evidence="2">Cytoplasm</location>
    </subcellularLocation>
    <subcellularLocation>
        <location evidence="1">Nucleus</location>
    </subcellularLocation>
</comment>